<feature type="compositionally biased region" description="Low complexity" evidence="1">
    <location>
        <begin position="42"/>
        <end position="64"/>
    </location>
</feature>
<dbReference type="EMBL" id="JAQQWL010000005">
    <property type="protein sequence ID" value="KAK8073235.1"/>
    <property type="molecule type" value="Genomic_DNA"/>
</dbReference>
<protein>
    <submittedName>
        <fullName evidence="2">Uncharacterized protein</fullName>
    </submittedName>
</protein>
<comment type="caution">
    <text evidence="2">The sequence shown here is derived from an EMBL/GenBank/DDBJ whole genome shotgun (WGS) entry which is preliminary data.</text>
</comment>
<reference evidence="2 3" key="1">
    <citation type="submission" date="2023-01" db="EMBL/GenBank/DDBJ databases">
        <title>Analysis of 21 Apiospora genomes using comparative genomics revels a genus with tremendous synthesis potential of carbohydrate active enzymes and secondary metabolites.</title>
        <authorList>
            <person name="Sorensen T."/>
        </authorList>
    </citation>
    <scope>NUCLEOTIDE SEQUENCE [LARGE SCALE GENOMIC DNA]</scope>
    <source>
        <strain evidence="2 3">CBS 135458</strain>
    </source>
</reference>
<feature type="compositionally biased region" description="Low complexity" evidence="1">
    <location>
        <begin position="26"/>
        <end position="35"/>
    </location>
</feature>
<organism evidence="2 3">
    <name type="scientific">Apiospora phragmitis</name>
    <dbReference type="NCBI Taxonomy" id="2905665"/>
    <lineage>
        <taxon>Eukaryota</taxon>
        <taxon>Fungi</taxon>
        <taxon>Dikarya</taxon>
        <taxon>Ascomycota</taxon>
        <taxon>Pezizomycotina</taxon>
        <taxon>Sordariomycetes</taxon>
        <taxon>Xylariomycetidae</taxon>
        <taxon>Amphisphaeriales</taxon>
        <taxon>Apiosporaceae</taxon>
        <taxon>Apiospora</taxon>
    </lineage>
</organism>
<dbReference type="Proteomes" id="UP001480595">
    <property type="component" value="Unassembled WGS sequence"/>
</dbReference>
<accession>A0ABR1VST8</accession>
<evidence type="ECO:0000313" key="2">
    <source>
        <dbReference type="EMBL" id="KAK8073235.1"/>
    </source>
</evidence>
<dbReference type="GeneID" id="92088606"/>
<evidence type="ECO:0000256" key="1">
    <source>
        <dbReference type="SAM" id="MobiDB-lite"/>
    </source>
</evidence>
<evidence type="ECO:0000313" key="3">
    <source>
        <dbReference type="Proteomes" id="UP001480595"/>
    </source>
</evidence>
<feature type="compositionally biased region" description="Gly residues" evidence="1">
    <location>
        <begin position="11"/>
        <end position="25"/>
    </location>
</feature>
<feature type="region of interest" description="Disordered" evidence="1">
    <location>
        <begin position="1"/>
        <end position="64"/>
    </location>
</feature>
<gene>
    <name evidence="2" type="ORF">PG994_004134</name>
</gene>
<sequence length="130" mass="13348">MAENASRIGRGNRGGNAAGAAGAGRRGNAAGAAVAGRGGNAAGAAGAGNANAANTNGGNAANEGNVVRLRDQLDRIEWRVAMIKRTCANVLLRVLGPNETYYQDYIGQIATPFTTPGNLDWPKIKTWVVQ</sequence>
<keyword evidence="3" id="KW-1185">Reference proteome</keyword>
<proteinExistence type="predicted"/>
<name>A0ABR1VST8_9PEZI</name>
<dbReference type="RefSeq" id="XP_066717710.1">
    <property type="nucleotide sequence ID" value="XM_066855543.1"/>
</dbReference>